<evidence type="ECO:0000256" key="1">
    <source>
        <dbReference type="ARBA" id="ARBA00006135"/>
    </source>
</evidence>
<protein>
    <submittedName>
        <fullName evidence="3">Plasmid conjugative transfer protein TraO</fullName>
    </submittedName>
</protein>
<dbReference type="Gene3D" id="2.60.40.2500">
    <property type="match status" value="1"/>
</dbReference>
<dbReference type="Pfam" id="PF03524">
    <property type="entry name" value="CagX"/>
    <property type="match status" value="1"/>
</dbReference>
<proteinExistence type="inferred from homology"/>
<dbReference type="AlphaFoldDB" id="A0A385EN03"/>
<dbReference type="InterPro" id="IPR033645">
    <property type="entry name" value="VirB9/CagX/TrbG_C"/>
</dbReference>
<evidence type="ECO:0000256" key="2">
    <source>
        <dbReference type="ARBA" id="ARBA00022729"/>
    </source>
</evidence>
<organism evidence="3">
    <name type="scientific">Escherichia coli</name>
    <dbReference type="NCBI Taxonomy" id="562"/>
    <lineage>
        <taxon>Bacteria</taxon>
        <taxon>Pseudomonadati</taxon>
        <taxon>Pseudomonadota</taxon>
        <taxon>Gammaproteobacteria</taxon>
        <taxon>Enterobacterales</taxon>
        <taxon>Enterobacteriaceae</taxon>
        <taxon>Escherichia</taxon>
    </lineage>
</organism>
<reference evidence="3" key="1">
    <citation type="submission" date="2018-01" db="EMBL/GenBank/DDBJ databases">
        <title>Escherichia coli ST648-D co-producing KPC-2, CTX-M- 15 and QnrS1 isgoing to companion animals.</title>
        <authorList>
            <person name="Sellera F."/>
            <person name="Fernandes M."/>
            <person name="Ruiz R."/>
            <person name="Falleiros A."/>
            <person name="Rodrigues F."/>
            <person name="Cerdeira L."/>
            <person name="Lincopan N."/>
        </authorList>
    </citation>
    <scope>NUCLEOTIDE SEQUENCE</scope>
    <source>
        <strain evidence="3">ECSIC9</strain>
        <plasmid evidence="3">pECSIC9</plasmid>
    </source>
</reference>
<keyword evidence="2" id="KW-0732">Signal</keyword>
<comment type="similarity">
    <text evidence="1">Belongs to the TrbG/VirB9 family.</text>
</comment>
<evidence type="ECO:0000313" key="3">
    <source>
        <dbReference type="EMBL" id="AXQ86735.1"/>
    </source>
</evidence>
<accession>A0A385EN03</accession>
<dbReference type="InterPro" id="IPR010258">
    <property type="entry name" value="Conjugal_tfr_TrbG/VirB9/CagX"/>
</dbReference>
<geneLocation type="plasmid" evidence="3">
    <name>pECSIC9</name>
</geneLocation>
<dbReference type="InterPro" id="IPR038161">
    <property type="entry name" value="VirB9/CagX/TrbG_C_sf"/>
</dbReference>
<sequence length="306" mass="34055">MASTLKLTEGCPMKKLLLSAVVLSVLGGAATNVMALEVGRNSPYDYRIKSVVYNPVNVVKIDAIAGVATHIVVAPDETYITHAFGDSESWTFAHKMNHFFVKPKQAMSDTNLVIVTDKRTYNIVLHFIGEETKKNADGTVSKSFIETPWAVRQAVLQLTYEYPFEQQEKAKSAADKKRITQKLKQTAFAGAKNYQYVMSEQPEMRSIQPVHVWDNYRFTRFEFPANAELPQVYMISASGKETLPNSHVVGENRNIIEVETVAKEWRIRLGDKVVGVRNNNFAPGAGAVATGTASPDVRRVQIGEDN</sequence>
<dbReference type="EMBL" id="MG886286">
    <property type="protein sequence ID" value="AXQ86735.1"/>
    <property type="molecule type" value="Genomic_DNA"/>
</dbReference>
<gene>
    <name evidence="3" type="ORF">pECSIC9_00047</name>
</gene>
<keyword evidence="3" id="KW-0614">Plasmid</keyword>
<dbReference type="CDD" id="cd06911">
    <property type="entry name" value="VirB9_CagX_TrbG"/>
    <property type="match status" value="1"/>
</dbReference>
<name>A0A385EN03_ECOLX</name>